<protein>
    <recommendedName>
        <fullName evidence="16">Purine nucleoside phosphorylase</fullName>
    </recommendedName>
</protein>
<dbReference type="Proteomes" id="UP000271469">
    <property type="component" value="Chromosome"/>
</dbReference>
<keyword evidence="7" id="KW-0808">Transferase</keyword>
<evidence type="ECO:0000256" key="12">
    <source>
        <dbReference type="ARBA" id="ARBA00023008"/>
    </source>
</evidence>
<dbReference type="AlphaFoldDB" id="A0A3G8JHI3"/>
<evidence type="ECO:0000256" key="10">
    <source>
        <dbReference type="ARBA" id="ARBA00022833"/>
    </source>
</evidence>
<evidence type="ECO:0000256" key="1">
    <source>
        <dbReference type="ARBA" id="ARBA00000553"/>
    </source>
</evidence>
<dbReference type="GO" id="GO:0016491">
    <property type="term" value="F:oxidoreductase activity"/>
    <property type="evidence" value="ECO:0007669"/>
    <property type="project" value="UniProtKB-KW"/>
</dbReference>
<evidence type="ECO:0000256" key="15">
    <source>
        <dbReference type="ARBA" id="ARBA00049893"/>
    </source>
</evidence>
<evidence type="ECO:0000256" key="2">
    <source>
        <dbReference type="ARBA" id="ARBA00001947"/>
    </source>
</evidence>
<dbReference type="GO" id="GO:0016787">
    <property type="term" value="F:hydrolase activity"/>
    <property type="evidence" value="ECO:0007669"/>
    <property type="project" value="UniProtKB-KW"/>
</dbReference>
<evidence type="ECO:0000256" key="3">
    <source>
        <dbReference type="ARBA" id="ARBA00001973"/>
    </source>
</evidence>
<comment type="catalytic activity">
    <reaction evidence="1">
        <text>inosine + phosphate = alpha-D-ribose 1-phosphate + hypoxanthine</text>
        <dbReference type="Rhea" id="RHEA:27646"/>
        <dbReference type="ChEBI" id="CHEBI:17368"/>
        <dbReference type="ChEBI" id="CHEBI:17596"/>
        <dbReference type="ChEBI" id="CHEBI:43474"/>
        <dbReference type="ChEBI" id="CHEBI:57720"/>
        <dbReference type="EC" id="2.4.2.1"/>
    </reaction>
    <physiologicalReaction direction="left-to-right" evidence="1">
        <dbReference type="Rhea" id="RHEA:27647"/>
    </physiologicalReaction>
</comment>
<keyword evidence="9" id="KW-0378">Hydrolase</keyword>
<dbReference type="GO" id="GO:0005507">
    <property type="term" value="F:copper ion binding"/>
    <property type="evidence" value="ECO:0007669"/>
    <property type="project" value="TreeGrafter"/>
</dbReference>
<comment type="catalytic activity">
    <reaction evidence="14">
        <text>adenosine + phosphate = alpha-D-ribose 1-phosphate + adenine</text>
        <dbReference type="Rhea" id="RHEA:27642"/>
        <dbReference type="ChEBI" id="CHEBI:16335"/>
        <dbReference type="ChEBI" id="CHEBI:16708"/>
        <dbReference type="ChEBI" id="CHEBI:43474"/>
        <dbReference type="ChEBI" id="CHEBI:57720"/>
        <dbReference type="EC" id="2.4.2.1"/>
    </reaction>
    <physiologicalReaction direction="left-to-right" evidence="14">
        <dbReference type="Rhea" id="RHEA:27643"/>
    </physiologicalReaction>
</comment>
<dbReference type="SUPFAM" id="SSF64438">
    <property type="entry name" value="CNF1/YfiH-like putative cysteine hydrolases"/>
    <property type="match status" value="1"/>
</dbReference>
<evidence type="ECO:0000256" key="9">
    <source>
        <dbReference type="ARBA" id="ARBA00022801"/>
    </source>
</evidence>
<keyword evidence="18" id="KW-1185">Reference proteome</keyword>
<proteinExistence type="inferred from homology"/>
<comment type="function">
    <text evidence="4">Purine nucleoside enzyme that catalyzes the phosphorolysis of adenosine and inosine nucleosides, yielding D-ribose 1-phosphate and the respective free bases, adenine and hypoxanthine. Also catalyzes the phosphorolysis of S-methyl-5'-thioadenosine into adenine and S-methyl-5-thio-alpha-D-ribose 1-phosphate. Also has adenosine deaminase activity.</text>
</comment>
<evidence type="ECO:0000256" key="5">
    <source>
        <dbReference type="ARBA" id="ARBA00007353"/>
    </source>
</evidence>
<reference evidence="17 18" key="1">
    <citation type="submission" date="2018-11" db="EMBL/GenBank/DDBJ databases">
        <title>Gordonia insulae sp. nov., isolated from an island soil.</title>
        <authorList>
            <person name="Kim Y.S."/>
            <person name="Kim S.B."/>
        </authorList>
    </citation>
    <scope>NUCLEOTIDE SEQUENCE [LARGE SCALE GENOMIC DNA]</scope>
    <source>
        <strain evidence="17 18">MMS17-SY073</strain>
    </source>
</reference>
<comment type="subunit">
    <text evidence="6">Homodimer.</text>
</comment>
<keyword evidence="11" id="KW-0560">Oxidoreductase</keyword>
<evidence type="ECO:0000256" key="14">
    <source>
        <dbReference type="ARBA" id="ARBA00048968"/>
    </source>
</evidence>
<keyword evidence="8" id="KW-0479">Metal-binding</keyword>
<evidence type="ECO:0000256" key="8">
    <source>
        <dbReference type="ARBA" id="ARBA00022723"/>
    </source>
</evidence>
<name>A0A3G8JHI3_9ACTN</name>
<dbReference type="KEGG" id="gom:D7316_00279"/>
<comment type="similarity">
    <text evidence="5 16">Belongs to the purine nucleoside phosphorylase YfiH/LACC1 family.</text>
</comment>
<dbReference type="Gene3D" id="3.60.140.10">
    <property type="entry name" value="CNF1/YfiH-like putative cysteine hydrolases"/>
    <property type="match status" value="1"/>
</dbReference>
<keyword evidence="12" id="KW-0186">Copper</keyword>
<evidence type="ECO:0000313" key="18">
    <source>
        <dbReference type="Proteomes" id="UP000271469"/>
    </source>
</evidence>
<comment type="cofactor">
    <cofactor evidence="3">
        <name>Cu(2+)</name>
        <dbReference type="ChEBI" id="CHEBI:29036"/>
    </cofactor>
</comment>
<evidence type="ECO:0000256" key="6">
    <source>
        <dbReference type="ARBA" id="ARBA00011738"/>
    </source>
</evidence>
<dbReference type="CDD" id="cd16833">
    <property type="entry name" value="YfiH"/>
    <property type="match status" value="1"/>
</dbReference>
<dbReference type="FunFam" id="3.60.140.10:FF:000003">
    <property type="entry name" value="Polyphenol oxidase"/>
    <property type="match status" value="1"/>
</dbReference>
<evidence type="ECO:0000256" key="4">
    <source>
        <dbReference type="ARBA" id="ARBA00003215"/>
    </source>
</evidence>
<evidence type="ECO:0000256" key="11">
    <source>
        <dbReference type="ARBA" id="ARBA00023002"/>
    </source>
</evidence>
<comment type="cofactor">
    <cofactor evidence="2">
        <name>Zn(2+)</name>
        <dbReference type="ChEBI" id="CHEBI:29105"/>
    </cofactor>
</comment>
<dbReference type="InterPro" id="IPR011324">
    <property type="entry name" value="Cytotoxic_necrot_fac-like_cat"/>
</dbReference>
<organism evidence="17 18">
    <name type="scientific">Gordonia insulae</name>
    <dbReference type="NCBI Taxonomy" id="2420509"/>
    <lineage>
        <taxon>Bacteria</taxon>
        <taxon>Bacillati</taxon>
        <taxon>Actinomycetota</taxon>
        <taxon>Actinomycetes</taxon>
        <taxon>Mycobacteriales</taxon>
        <taxon>Gordoniaceae</taxon>
        <taxon>Gordonia</taxon>
    </lineage>
</organism>
<sequence length="244" mass="25341">MRVRRVVTGRSGGVSVAPYDSFNLGDHVGDDPKAVADNRVRLAEQIGLPPGRIVWMEQIHSRNVTVVTGPVDGAVEATDALVTTEPDLALAVLSADCVPVLLSDDEAGVIAGVHAGRVGARIGIIPATLRAMIGLGARPERIGVLLGPAAAGDHYEVPPHMQRDVEEHLPGSACVTASGTTGLDLRAGIRRQLLAAGVAAVAADPRDTIDDPTLFSHRRGAPTGRLASLIWIDSRSSGDEDGEG</sequence>
<gene>
    <name evidence="17" type="ORF">D7316_00279</name>
</gene>
<evidence type="ECO:0000313" key="17">
    <source>
        <dbReference type="EMBL" id="AZG43710.1"/>
    </source>
</evidence>
<dbReference type="InterPro" id="IPR038371">
    <property type="entry name" value="Cu_polyphenol_OxRdtase_sf"/>
</dbReference>
<evidence type="ECO:0000256" key="7">
    <source>
        <dbReference type="ARBA" id="ARBA00022679"/>
    </source>
</evidence>
<dbReference type="GO" id="GO:0017061">
    <property type="term" value="F:S-methyl-5-thioadenosine phosphorylase activity"/>
    <property type="evidence" value="ECO:0007669"/>
    <property type="project" value="UniProtKB-EC"/>
</dbReference>
<dbReference type="NCBIfam" id="TIGR00726">
    <property type="entry name" value="peptidoglycan editing factor PgeF"/>
    <property type="match status" value="1"/>
</dbReference>
<accession>A0A3G8JHI3</accession>
<evidence type="ECO:0000256" key="16">
    <source>
        <dbReference type="RuleBase" id="RU361274"/>
    </source>
</evidence>
<comment type="catalytic activity">
    <reaction evidence="15">
        <text>S-methyl-5'-thioadenosine + phosphate = 5-(methylsulfanyl)-alpha-D-ribose 1-phosphate + adenine</text>
        <dbReference type="Rhea" id="RHEA:11852"/>
        <dbReference type="ChEBI" id="CHEBI:16708"/>
        <dbReference type="ChEBI" id="CHEBI:17509"/>
        <dbReference type="ChEBI" id="CHEBI:43474"/>
        <dbReference type="ChEBI" id="CHEBI:58533"/>
        <dbReference type="EC" id="2.4.2.28"/>
    </reaction>
    <physiologicalReaction direction="left-to-right" evidence="15">
        <dbReference type="Rhea" id="RHEA:11853"/>
    </physiologicalReaction>
</comment>
<dbReference type="EMBL" id="CP033972">
    <property type="protein sequence ID" value="AZG43710.1"/>
    <property type="molecule type" value="Genomic_DNA"/>
</dbReference>
<dbReference type="RefSeq" id="WP_124706705.1">
    <property type="nucleotide sequence ID" value="NZ_CP033972.1"/>
</dbReference>
<dbReference type="Pfam" id="PF02578">
    <property type="entry name" value="Cu-oxidase_4"/>
    <property type="match status" value="1"/>
</dbReference>
<dbReference type="OrthoDB" id="4279at2"/>
<comment type="catalytic activity">
    <reaction evidence="13">
        <text>adenosine + H2O + H(+) = inosine + NH4(+)</text>
        <dbReference type="Rhea" id="RHEA:24408"/>
        <dbReference type="ChEBI" id="CHEBI:15377"/>
        <dbReference type="ChEBI" id="CHEBI:15378"/>
        <dbReference type="ChEBI" id="CHEBI:16335"/>
        <dbReference type="ChEBI" id="CHEBI:17596"/>
        <dbReference type="ChEBI" id="CHEBI:28938"/>
        <dbReference type="EC" id="3.5.4.4"/>
    </reaction>
    <physiologicalReaction direction="left-to-right" evidence="13">
        <dbReference type="Rhea" id="RHEA:24409"/>
    </physiologicalReaction>
</comment>
<dbReference type="PANTHER" id="PTHR30616:SF2">
    <property type="entry name" value="PURINE NUCLEOSIDE PHOSPHORYLASE LACC1"/>
    <property type="match status" value="1"/>
</dbReference>
<evidence type="ECO:0000256" key="13">
    <source>
        <dbReference type="ARBA" id="ARBA00047989"/>
    </source>
</evidence>
<dbReference type="InterPro" id="IPR003730">
    <property type="entry name" value="Cu_polyphenol_OxRdtase"/>
</dbReference>
<keyword evidence="10" id="KW-0862">Zinc</keyword>
<dbReference type="PANTHER" id="PTHR30616">
    <property type="entry name" value="UNCHARACTERIZED PROTEIN YFIH"/>
    <property type="match status" value="1"/>
</dbReference>